<protein>
    <recommendedName>
        <fullName evidence="8">AAA+ ATPase domain-containing protein</fullName>
    </recommendedName>
</protein>
<dbReference type="SUPFAM" id="SSF160246">
    <property type="entry name" value="EspE N-terminal domain-like"/>
    <property type="match status" value="1"/>
</dbReference>
<dbReference type="Pfam" id="PF05157">
    <property type="entry name" value="MshEN"/>
    <property type="match status" value="1"/>
</dbReference>
<dbReference type="InterPro" id="IPR007831">
    <property type="entry name" value="T2SS_GspE_N"/>
</dbReference>
<dbReference type="FunFam" id="3.30.300.160:FF:000002">
    <property type="entry name" value="Type II secretion system protein E"/>
    <property type="match status" value="1"/>
</dbReference>
<proteinExistence type="inferred from homology"/>
<evidence type="ECO:0000256" key="2">
    <source>
        <dbReference type="ARBA" id="ARBA00022741"/>
    </source>
</evidence>
<dbReference type="AlphaFoldDB" id="A0A1F4VE21"/>
<dbReference type="InterPro" id="IPR001482">
    <property type="entry name" value="T2SS/T4SS_dom"/>
</dbReference>
<dbReference type="PANTHER" id="PTHR30258:SF1">
    <property type="entry name" value="PROTEIN TRANSPORT PROTEIN HOFB HOMOLOG"/>
    <property type="match status" value="1"/>
</dbReference>
<evidence type="ECO:0008006" key="8">
    <source>
        <dbReference type="Google" id="ProtNLM"/>
    </source>
</evidence>
<dbReference type="FunFam" id="3.40.50.300:FF:000398">
    <property type="entry name" value="Type IV pilus assembly ATPase PilB"/>
    <property type="match status" value="1"/>
</dbReference>
<organism evidence="6 7">
    <name type="scientific">candidate division WWE3 bacterium RIFCSPLOWO2_01_FULL_41_18</name>
    <dbReference type="NCBI Taxonomy" id="1802625"/>
    <lineage>
        <taxon>Bacteria</taxon>
        <taxon>Katanobacteria</taxon>
    </lineage>
</organism>
<comment type="similarity">
    <text evidence="1">Belongs to the GSP E family.</text>
</comment>
<evidence type="ECO:0000259" key="4">
    <source>
        <dbReference type="Pfam" id="PF00437"/>
    </source>
</evidence>
<keyword evidence="2" id="KW-0547">Nucleotide-binding</keyword>
<feature type="domain" description="Bacterial type II secretion system protein E" evidence="4">
    <location>
        <begin position="180"/>
        <end position="587"/>
    </location>
</feature>
<dbReference type="Gene3D" id="3.30.450.90">
    <property type="match status" value="1"/>
</dbReference>
<dbReference type="Pfam" id="PF00437">
    <property type="entry name" value="T2SSE"/>
    <property type="match status" value="1"/>
</dbReference>
<dbReference type="Proteomes" id="UP000176504">
    <property type="component" value="Unassembled WGS sequence"/>
</dbReference>
<evidence type="ECO:0000256" key="3">
    <source>
        <dbReference type="ARBA" id="ARBA00022840"/>
    </source>
</evidence>
<dbReference type="InterPro" id="IPR027417">
    <property type="entry name" value="P-loop_NTPase"/>
</dbReference>
<evidence type="ECO:0000313" key="7">
    <source>
        <dbReference type="Proteomes" id="UP000176504"/>
    </source>
</evidence>
<sequence>MPKIEVQKGIEDILYEKKLINSDQLSAIKFEHVNTGKPVVQILNERNYITSEDFAKAYGEAYGIPFASLGETQISAKLLDYIPQAVAKKYKIVPFDEKDNVLSVAMVDPLDLQAVEFIERRTGRTVTPYISTEKDIVHVIDEQYGRSLGEHVSAALEEVSQEVLKIEGTKDFGKEEETLRDAPVSKIVGRVLEYATKLKASDIHIEPEEDKTRVRYRVDGVLQDRITLPKKVHDSIIARIKVLAQLKIDEKRLPQDGRFKIQVENTLTDLRISTLPTILGEKVVIRLLKEEGVTYSFKDLGLRGTALKRFDEALLRPNGIILVTGPTGSGKTVTLATSLSKLNTVRVNIITLEDPVEIRVEGVNQVQINPAAGLTFASGLRSILRQDPNIIMVGEIRDSDTAELAIQAALTGHLVLATLHTNSSAGALPRLLDMGVESFLLASTINVVLAQRLVRRICENCKESFEASAEVGKEIKRVLGPLSERFLNNAKETDDQLIAEDLKKIKGDRYTIYKGKGCDRCSGSGYSGRIGIYEVLIMNDKIAKMVLERRPASEIELQAVLEGMITLVQDGYLKVLEGITTIEEVLRVATD</sequence>
<gene>
    <name evidence="6" type="ORF">A3A78_00450</name>
</gene>
<dbReference type="GO" id="GO:0005886">
    <property type="term" value="C:plasma membrane"/>
    <property type="evidence" value="ECO:0007669"/>
    <property type="project" value="TreeGrafter"/>
</dbReference>
<accession>A0A1F4VE21</accession>
<dbReference type="GO" id="GO:0016887">
    <property type="term" value="F:ATP hydrolysis activity"/>
    <property type="evidence" value="ECO:0007669"/>
    <property type="project" value="TreeGrafter"/>
</dbReference>
<dbReference type="Gene3D" id="3.30.300.160">
    <property type="entry name" value="Type II secretion system, protein E, N-terminal domain"/>
    <property type="match status" value="1"/>
</dbReference>
<dbReference type="InterPro" id="IPR037257">
    <property type="entry name" value="T2SS_E_N_sf"/>
</dbReference>
<feature type="domain" description="Type II secretion system protein GspE N-terminal" evidence="5">
    <location>
        <begin position="62"/>
        <end position="148"/>
    </location>
</feature>
<dbReference type="GO" id="GO:0005524">
    <property type="term" value="F:ATP binding"/>
    <property type="evidence" value="ECO:0007669"/>
    <property type="project" value="UniProtKB-KW"/>
</dbReference>
<evidence type="ECO:0000259" key="5">
    <source>
        <dbReference type="Pfam" id="PF05157"/>
    </source>
</evidence>
<dbReference type="CDD" id="cd01129">
    <property type="entry name" value="PulE-GspE-like"/>
    <property type="match status" value="1"/>
</dbReference>
<comment type="caution">
    <text evidence="6">The sequence shown here is derived from an EMBL/GenBank/DDBJ whole genome shotgun (WGS) entry which is preliminary data.</text>
</comment>
<dbReference type="EMBL" id="MEVI01000002">
    <property type="protein sequence ID" value="OGC55414.1"/>
    <property type="molecule type" value="Genomic_DNA"/>
</dbReference>
<dbReference type="Gene3D" id="3.40.50.300">
    <property type="entry name" value="P-loop containing nucleotide triphosphate hydrolases"/>
    <property type="match status" value="1"/>
</dbReference>
<name>A0A1F4VE21_UNCKA</name>
<evidence type="ECO:0000256" key="1">
    <source>
        <dbReference type="ARBA" id="ARBA00006611"/>
    </source>
</evidence>
<evidence type="ECO:0000313" key="6">
    <source>
        <dbReference type="EMBL" id="OGC55414.1"/>
    </source>
</evidence>
<reference evidence="6 7" key="1">
    <citation type="journal article" date="2016" name="Nat. Commun.">
        <title>Thousands of microbial genomes shed light on interconnected biogeochemical processes in an aquifer system.</title>
        <authorList>
            <person name="Anantharaman K."/>
            <person name="Brown C.T."/>
            <person name="Hug L.A."/>
            <person name="Sharon I."/>
            <person name="Castelle C.J."/>
            <person name="Probst A.J."/>
            <person name="Thomas B.C."/>
            <person name="Singh A."/>
            <person name="Wilkins M.J."/>
            <person name="Karaoz U."/>
            <person name="Brodie E.L."/>
            <person name="Williams K.H."/>
            <person name="Hubbard S.S."/>
            <person name="Banfield J.F."/>
        </authorList>
    </citation>
    <scope>NUCLEOTIDE SEQUENCE [LARGE SCALE GENOMIC DNA]</scope>
</reference>
<dbReference type="SUPFAM" id="SSF52540">
    <property type="entry name" value="P-loop containing nucleoside triphosphate hydrolases"/>
    <property type="match status" value="1"/>
</dbReference>
<dbReference type="PANTHER" id="PTHR30258">
    <property type="entry name" value="TYPE II SECRETION SYSTEM PROTEIN GSPE-RELATED"/>
    <property type="match status" value="1"/>
</dbReference>
<keyword evidence="3" id="KW-0067">ATP-binding</keyword>